<feature type="transmembrane region" description="Helical" evidence="9">
    <location>
        <begin position="336"/>
        <end position="358"/>
    </location>
</feature>
<feature type="transmembrane region" description="Helical" evidence="9">
    <location>
        <begin position="404"/>
        <end position="426"/>
    </location>
</feature>
<feature type="transmembrane region" description="Helical" evidence="9">
    <location>
        <begin position="30"/>
        <end position="55"/>
    </location>
</feature>
<dbReference type="Proteomes" id="UP000614601">
    <property type="component" value="Unassembled WGS sequence"/>
</dbReference>
<feature type="domain" description="SLC41A/MgtE integral membrane" evidence="10">
    <location>
        <begin position="75"/>
        <end position="210"/>
    </location>
</feature>
<reference evidence="11" key="1">
    <citation type="submission" date="2020-09" db="EMBL/GenBank/DDBJ databases">
        <authorList>
            <person name="Kikuchi T."/>
        </authorList>
    </citation>
    <scope>NUCLEOTIDE SEQUENCE</scope>
    <source>
        <strain evidence="11">SH1</strain>
    </source>
</reference>
<feature type="transmembrane region" description="Helical" evidence="9">
    <location>
        <begin position="223"/>
        <end position="244"/>
    </location>
</feature>
<evidence type="ECO:0000256" key="1">
    <source>
        <dbReference type="ARBA" id="ARBA00004141"/>
    </source>
</evidence>
<dbReference type="SUPFAM" id="SSF161093">
    <property type="entry name" value="MgtE membrane domain-like"/>
    <property type="match status" value="2"/>
</dbReference>
<accession>A0A811L6Y7</accession>
<comment type="subcellular location">
    <subcellularLocation>
        <location evidence="1">Membrane</location>
        <topology evidence="1">Multi-pass membrane protein</topology>
    </subcellularLocation>
</comment>
<feature type="domain" description="SLC41A/MgtE integral membrane" evidence="10">
    <location>
        <begin position="345"/>
        <end position="421"/>
    </location>
</feature>
<organism evidence="11 12">
    <name type="scientific">Bursaphelenchus okinawaensis</name>
    <dbReference type="NCBI Taxonomy" id="465554"/>
    <lineage>
        <taxon>Eukaryota</taxon>
        <taxon>Metazoa</taxon>
        <taxon>Ecdysozoa</taxon>
        <taxon>Nematoda</taxon>
        <taxon>Chromadorea</taxon>
        <taxon>Rhabditida</taxon>
        <taxon>Tylenchina</taxon>
        <taxon>Tylenchomorpha</taxon>
        <taxon>Aphelenchoidea</taxon>
        <taxon>Aphelenchoididae</taxon>
        <taxon>Bursaphelenchus</taxon>
    </lineage>
</organism>
<name>A0A811L6Y7_9BILA</name>
<feature type="transmembrane region" description="Helical" evidence="9">
    <location>
        <begin position="256"/>
        <end position="275"/>
    </location>
</feature>
<dbReference type="InterPro" id="IPR036739">
    <property type="entry name" value="SLC41_membr_dom_sf"/>
</dbReference>
<comment type="similarity">
    <text evidence="2">Belongs to the SLC41A transporter family.</text>
</comment>
<dbReference type="PANTHER" id="PTHR16228">
    <property type="entry name" value="DIVALENT CATION TRANSPORTER SOLUTE CARRIER FAMILY 41"/>
    <property type="match status" value="1"/>
</dbReference>
<dbReference type="InterPro" id="IPR045349">
    <property type="entry name" value="SLC41A1-3"/>
</dbReference>
<gene>
    <name evidence="11" type="ORF">BOKJ2_LOCUS9875</name>
</gene>
<dbReference type="Proteomes" id="UP000783686">
    <property type="component" value="Unassembled WGS sequence"/>
</dbReference>
<keyword evidence="8 9" id="KW-0472">Membrane</keyword>
<keyword evidence="3" id="KW-0813">Transport</keyword>
<protein>
    <recommendedName>
        <fullName evidence="10">SLC41A/MgtE integral membrane domain-containing protein</fullName>
    </recommendedName>
</protein>
<keyword evidence="12" id="KW-1185">Reference proteome</keyword>
<keyword evidence="7" id="KW-0406">Ion transport</keyword>
<keyword evidence="6 9" id="KW-1133">Transmembrane helix</keyword>
<evidence type="ECO:0000256" key="8">
    <source>
        <dbReference type="ARBA" id="ARBA00023136"/>
    </source>
</evidence>
<evidence type="ECO:0000256" key="6">
    <source>
        <dbReference type="ARBA" id="ARBA00022989"/>
    </source>
</evidence>
<dbReference type="PANTHER" id="PTHR16228:SF7">
    <property type="entry name" value="SLC41A_MGTE INTEGRAL MEMBRANE DOMAIN-CONTAINING PROTEIN"/>
    <property type="match status" value="1"/>
</dbReference>
<feature type="transmembrane region" description="Helical" evidence="9">
    <location>
        <begin position="191"/>
        <end position="211"/>
    </location>
</feature>
<keyword evidence="5" id="KW-0460">Magnesium</keyword>
<dbReference type="Gene3D" id="1.10.357.20">
    <property type="entry name" value="SLC41 divalent cation transporters, integral membrane domain"/>
    <property type="match status" value="2"/>
</dbReference>
<dbReference type="EMBL" id="CAJFCW020000005">
    <property type="protein sequence ID" value="CAG9116982.1"/>
    <property type="molecule type" value="Genomic_DNA"/>
</dbReference>
<dbReference type="EMBL" id="CAJFDH010000005">
    <property type="protein sequence ID" value="CAD5222901.1"/>
    <property type="molecule type" value="Genomic_DNA"/>
</dbReference>
<evidence type="ECO:0000256" key="2">
    <source>
        <dbReference type="ARBA" id="ARBA00009749"/>
    </source>
</evidence>
<dbReference type="InterPro" id="IPR006667">
    <property type="entry name" value="SLC41_membr_dom"/>
</dbReference>
<feature type="transmembrane region" description="Helical" evidence="9">
    <location>
        <begin position="112"/>
        <end position="140"/>
    </location>
</feature>
<evidence type="ECO:0000313" key="11">
    <source>
        <dbReference type="EMBL" id="CAD5222901.1"/>
    </source>
</evidence>
<evidence type="ECO:0000256" key="7">
    <source>
        <dbReference type="ARBA" id="ARBA00023065"/>
    </source>
</evidence>
<feature type="transmembrane region" description="Helical" evidence="9">
    <location>
        <begin position="364"/>
        <end position="392"/>
    </location>
</feature>
<dbReference type="GO" id="GO:0008324">
    <property type="term" value="F:monoatomic cation transmembrane transporter activity"/>
    <property type="evidence" value="ECO:0007669"/>
    <property type="project" value="InterPro"/>
</dbReference>
<keyword evidence="4 9" id="KW-0812">Transmembrane</keyword>
<dbReference type="OrthoDB" id="5791097at2759"/>
<feature type="transmembrane region" description="Helical" evidence="9">
    <location>
        <begin position="152"/>
        <end position="179"/>
    </location>
</feature>
<comment type="caution">
    <text evidence="11">The sequence shown here is derived from an EMBL/GenBank/DDBJ whole genome shotgun (WGS) entry which is preliminary data.</text>
</comment>
<evidence type="ECO:0000256" key="5">
    <source>
        <dbReference type="ARBA" id="ARBA00022842"/>
    </source>
</evidence>
<evidence type="ECO:0000313" key="12">
    <source>
        <dbReference type="Proteomes" id="UP000614601"/>
    </source>
</evidence>
<evidence type="ECO:0000259" key="10">
    <source>
        <dbReference type="Pfam" id="PF01769"/>
    </source>
</evidence>
<dbReference type="Pfam" id="PF01769">
    <property type="entry name" value="MgtE"/>
    <property type="match status" value="2"/>
</dbReference>
<dbReference type="GO" id="GO:0005886">
    <property type="term" value="C:plasma membrane"/>
    <property type="evidence" value="ECO:0007669"/>
    <property type="project" value="TreeGrafter"/>
</dbReference>
<evidence type="ECO:0000256" key="4">
    <source>
        <dbReference type="ARBA" id="ARBA00022692"/>
    </source>
</evidence>
<evidence type="ECO:0000256" key="3">
    <source>
        <dbReference type="ARBA" id="ARBA00022448"/>
    </source>
</evidence>
<proteinExistence type="inferred from homology"/>
<sequence>MSDGHGSDDESTKSSVTTAVNTAVEPNDSLLLFFIQTTPALLLAGCNTLFSGWLYDRAEASPFYDRIHEAFILTPPILGLKGNIEMTLVSRLSTFSHHTGFNKSWWEWLKSLAINLTLIWTQSFVLTLFASVITLIMLVYRAHKDVDIYSYCIMLLSTAITATTLASALLGTLMCFLVWLSVQINVDPDNVATPLSASTSDVVTLALFIYIGESQLKITETPVYLVNLMPIVINILIVPFFAYVSYVHEDTRPTLISGWGILILAVMLNGVPKLFNLSSITFWAVWKQSFNNVQSTQHQVQYDRWRATEADSESFGRLCSPVTVYGCQDADSKCGVLLIVCSVPLQVVFAVVLCLIYQDGSTNFSLISVLVVSSLAQVTFLIFLSHCLVALVARFNMDPDNCSIPVITSFADLTGAGLLYLVFLIAGKLCPYALKHDH</sequence>
<dbReference type="AlphaFoldDB" id="A0A811L6Y7"/>
<evidence type="ECO:0000256" key="9">
    <source>
        <dbReference type="SAM" id="Phobius"/>
    </source>
</evidence>